<gene>
    <name evidence="2" type="ORF">TSPGSL018_23118</name>
</gene>
<feature type="non-terminal residue" evidence="2">
    <location>
        <position position="88"/>
    </location>
</feature>
<proteinExistence type="predicted"/>
<name>A0A061RXJ7_9CHLO</name>
<accession>A0A061RXJ7</accession>
<dbReference type="EMBL" id="GBEZ01010228">
    <property type="protein sequence ID" value="JAC75425.1"/>
    <property type="molecule type" value="Transcribed_RNA"/>
</dbReference>
<evidence type="ECO:0000256" key="1">
    <source>
        <dbReference type="SAM" id="MobiDB-lite"/>
    </source>
</evidence>
<feature type="region of interest" description="Disordered" evidence="1">
    <location>
        <begin position="57"/>
        <end position="88"/>
    </location>
</feature>
<reference evidence="2" key="1">
    <citation type="submission" date="2014-05" db="EMBL/GenBank/DDBJ databases">
        <title>The transcriptome of the halophilic microalga Tetraselmis sp. GSL018 isolated from the Great Salt Lake, Utah.</title>
        <authorList>
            <person name="Jinkerson R.E."/>
            <person name="D'Adamo S."/>
            <person name="Posewitz M.C."/>
        </authorList>
    </citation>
    <scope>NUCLEOTIDE SEQUENCE</scope>
    <source>
        <strain evidence="2">GSL018</strain>
    </source>
</reference>
<dbReference type="AlphaFoldDB" id="A0A061RXJ7"/>
<protein>
    <submittedName>
        <fullName evidence="2">Uncharacterized protein</fullName>
    </submittedName>
</protein>
<sequence length="88" mass="9823">SGVLFVAVASLHLLRKRVCKRKDLRCRQGPKLKVSTKRFGKHERHRPPMAVVEQLRDADPSEWHAHLSGDGQPQPPPPPPLGPAVWIG</sequence>
<evidence type="ECO:0000313" key="2">
    <source>
        <dbReference type="EMBL" id="JAC75425.1"/>
    </source>
</evidence>
<organism evidence="2">
    <name type="scientific">Tetraselmis sp. GSL018</name>
    <dbReference type="NCBI Taxonomy" id="582737"/>
    <lineage>
        <taxon>Eukaryota</taxon>
        <taxon>Viridiplantae</taxon>
        <taxon>Chlorophyta</taxon>
        <taxon>core chlorophytes</taxon>
        <taxon>Chlorodendrophyceae</taxon>
        <taxon>Chlorodendrales</taxon>
        <taxon>Chlorodendraceae</taxon>
        <taxon>Tetraselmis</taxon>
    </lineage>
</organism>
<feature type="compositionally biased region" description="Basic and acidic residues" evidence="1">
    <location>
        <begin position="57"/>
        <end position="67"/>
    </location>
</feature>
<feature type="non-terminal residue" evidence="2">
    <location>
        <position position="1"/>
    </location>
</feature>
<feature type="compositionally biased region" description="Pro residues" evidence="1">
    <location>
        <begin position="73"/>
        <end position="82"/>
    </location>
</feature>